<dbReference type="OrthoDB" id="5569432at2"/>
<name>A0A250KUD6_9GAMM</name>
<proteinExistence type="predicted"/>
<evidence type="ECO:0000313" key="3">
    <source>
        <dbReference type="Proteomes" id="UP000266313"/>
    </source>
</evidence>
<feature type="region of interest" description="Disordered" evidence="1">
    <location>
        <begin position="116"/>
        <end position="148"/>
    </location>
</feature>
<dbReference type="KEGG" id="mmai:sS8_3345"/>
<dbReference type="RefSeq" id="WP_119630514.1">
    <property type="nucleotide sequence ID" value="NZ_AP017928.1"/>
</dbReference>
<dbReference type="Proteomes" id="UP000266313">
    <property type="component" value="Chromosome"/>
</dbReference>
<evidence type="ECO:0000256" key="1">
    <source>
        <dbReference type="SAM" id="MobiDB-lite"/>
    </source>
</evidence>
<organism evidence="2 3">
    <name type="scientific">Methylocaldum marinum</name>
    <dbReference type="NCBI Taxonomy" id="1432792"/>
    <lineage>
        <taxon>Bacteria</taxon>
        <taxon>Pseudomonadati</taxon>
        <taxon>Pseudomonadota</taxon>
        <taxon>Gammaproteobacteria</taxon>
        <taxon>Methylococcales</taxon>
        <taxon>Methylococcaceae</taxon>
        <taxon>Methylocaldum</taxon>
    </lineage>
</organism>
<evidence type="ECO:0000313" key="2">
    <source>
        <dbReference type="EMBL" id="BBA35283.1"/>
    </source>
</evidence>
<keyword evidence="3" id="KW-1185">Reference proteome</keyword>
<reference evidence="2 3" key="1">
    <citation type="submission" date="2016-12" db="EMBL/GenBank/DDBJ databases">
        <title>Genome sequencing of Methylocaldum marinum.</title>
        <authorList>
            <person name="Takeuchi M."/>
            <person name="Kamagata Y."/>
            <person name="Hiraoka S."/>
            <person name="Oshima K."/>
            <person name="Hattori M."/>
            <person name="Iwasaki W."/>
        </authorList>
    </citation>
    <scope>NUCLEOTIDE SEQUENCE [LARGE SCALE GENOMIC DNA]</scope>
    <source>
        <strain evidence="2 3">S8</strain>
    </source>
</reference>
<gene>
    <name evidence="2" type="ORF">sS8_3345</name>
</gene>
<sequence length="148" mass="16387">MKILAGLFLALLAVIYFLPAFMSRADAIHGNSREAVYKSAVKVKRHLNTDDRVLFDTALGILDKIKSEEGPDAFVDTVDGKSPDEVIETAKSEVNIQIAAGHPDFKQYSSWDDMIHKLTSGNGRRPSARPNASSDHPLRNSERPDRPQ</sequence>
<protein>
    <submittedName>
        <fullName evidence="2">Uncharacterized protein</fullName>
    </submittedName>
</protein>
<dbReference type="EMBL" id="AP017928">
    <property type="protein sequence ID" value="BBA35283.1"/>
    <property type="molecule type" value="Genomic_DNA"/>
</dbReference>
<accession>A0A250KUD6</accession>
<feature type="compositionally biased region" description="Basic and acidic residues" evidence="1">
    <location>
        <begin position="136"/>
        <end position="148"/>
    </location>
</feature>
<dbReference type="AlphaFoldDB" id="A0A250KUD6"/>